<dbReference type="EMBL" id="KV425609">
    <property type="protein sequence ID" value="KZT21233.1"/>
    <property type="molecule type" value="Genomic_DNA"/>
</dbReference>
<dbReference type="AlphaFoldDB" id="A0A165PM32"/>
<gene>
    <name evidence="2" type="ORF">NEOLEDRAFT_1139707</name>
</gene>
<evidence type="ECO:0000256" key="1">
    <source>
        <dbReference type="SAM" id="SignalP"/>
    </source>
</evidence>
<keyword evidence="3" id="KW-1185">Reference proteome</keyword>
<protein>
    <submittedName>
        <fullName evidence="2">Uncharacterized protein</fullName>
    </submittedName>
</protein>
<name>A0A165PM32_9AGAM</name>
<evidence type="ECO:0000313" key="2">
    <source>
        <dbReference type="EMBL" id="KZT21233.1"/>
    </source>
</evidence>
<dbReference type="InParanoid" id="A0A165PM32"/>
<reference evidence="2 3" key="1">
    <citation type="journal article" date="2016" name="Mol. Biol. Evol.">
        <title>Comparative Genomics of Early-Diverging Mushroom-Forming Fungi Provides Insights into the Origins of Lignocellulose Decay Capabilities.</title>
        <authorList>
            <person name="Nagy L.G."/>
            <person name="Riley R."/>
            <person name="Tritt A."/>
            <person name="Adam C."/>
            <person name="Daum C."/>
            <person name="Floudas D."/>
            <person name="Sun H."/>
            <person name="Yadav J.S."/>
            <person name="Pangilinan J."/>
            <person name="Larsson K.H."/>
            <person name="Matsuura K."/>
            <person name="Barry K."/>
            <person name="Labutti K."/>
            <person name="Kuo R."/>
            <person name="Ohm R.A."/>
            <person name="Bhattacharya S.S."/>
            <person name="Shirouzu T."/>
            <person name="Yoshinaga Y."/>
            <person name="Martin F.M."/>
            <person name="Grigoriev I.V."/>
            <person name="Hibbett D.S."/>
        </authorList>
    </citation>
    <scope>NUCLEOTIDE SEQUENCE [LARGE SCALE GENOMIC DNA]</scope>
    <source>
        <strain evidence="2 3">HHB14362 ss-1</strain>
    </source>
</reference>
<dbReference type="Proteomes" id="UP000076761">
    <property type="component" value="Unassembled WGS sequence"/>
</dbReference>
<sequence>MSIHLQALQVPLTLILLMEWSFWVRGNDVVEQISRAIKLFKASNQFHAFMHEIAALQLCGDEITISETLVKLIDSYKFAHPKLN</sequence>
<feature type="signal peptide" evidence="1">
    <location>
        <begin position="1"/>
        <end position="26"/>
    </location>
</feature>
<organism evidence="2 3">
    <name type="scientific">Neolentinus lepideus HHB14362 ss-1</name>
    <dbReference type="NCBI Taxonomy" id="1314782"/>
    <lineage>
        <taxon>Eukaryota</taxon>
        <taxon>Fungi</taxon>
        <taxon>Dikarya</taxon>
        <taxon>Basidiomycota</taxon>
        <taxon>Agaricomycotina</taxon>
        <taxon>Agaricomycetes</taxon>
        <taxon>Gloeophyllales</taxon>
        <taxon>Gloeophyllaceae</taxon>
        <taxon>Neolentinus</taxon>
    </lineage>
</organism>
<feature type="chain" id="PRO_5007864167" evidence="1">
    <location>
        <begin position="27"/>
        <end position="84"/>
    </location>
</feature>
<keyword evidence="1" id="KW-0732">Signal</keyword>
<proteinExistence type="predicted"/>
<evidence type="ECO:0000313" key="3">
    <source>
        <dbReference type="Proteomes" id="UP000076761"/>
    </source>
</evidence>
<accession>A0A165PM32</accession>